<reference evidence="2" key="1">
    <citation type="submission" date="2022-05" db="EMBL/GenBank/DDBJ databases">
        <authorList>
            <person name="Park J.-S."/>
        </authorList>
    </citation>
    <scope>NUCLEOTIDE SEQUENCE</scope>
    <source>
        <strain evidence="2">2012CJ41-6</strain>
    </source>
</reference>
<feature type="coiled-coil region" evidence="1">
    <location>
        <begin position="17"/>
        <end position="44"/>
    </location>
</feature>
<gene>
    <name evidence="2" type="ORF">M3P21_06165</name>
</gene>
<sequence>MTLITPEERISRTADLLASFEETIRGLRNAAEDLRKQIEAGEDADLAGGARQLGHVSGLIRDCQKVEKSFVELHQAQTGIAQGGYALDLEQARFEVGCRLARLRACCRQGGIPE</sequence>
<dbReference type="EMBL" id="JAMFMB010000005">
    <property type="protein sequence ID" value="MCL6283114.1"/>
    <property type="molecule type" value="Genomic_DNA"/>
</dbReference>
<comment type="caution">
    <text evidence="2">The sequence shown here is derived from an EMBL/GenBank/DDBJ whole genome shotgun (WGS) entry which is preliminary data.</text>
</comment>
<proteinExistence type="predicted"/>
<keyword evidence="1" id="KW-0175">Coiled coil</keyword>
<dbReference type="Proteomes" id="UP001203880">
    <property type="component" value="Unassembled WGS sequence"/>
</dbReference>
<keyword evidence="3" id="KW-1185">Reference proteome</keyword>
<name>A0ABT0Q2G4_9RHOB</name>
<evidence type="ECO:0000256" key="1">
    <source>
        <dbReference type="SAM" id="Coils"/>
    </source>
</evidence>
<evidence type="ECO:0000313" key="2">
    <source>
        <dbReference type="EMBL" id="MCL6283114.1"/>
    </source>
</evidence>
<accession>A0ABT0Q2G4</accession>
<organism evidence="2 3">
    <name type="scientific">Ruegeria spongiae</name>
    <dbReference type="NCBI Taxonomy" id="2942209"/>
    <lineage>
        <taxon>Bacteria</taxon>
        <taxon>Pseudomonadati</taxon>
        <taxon>Pseudomonadota</taxon>
        <taxon>Alphaproteobacteria</taxon>
        <taxon>Rhodobacterales</taxon>
        <taxon>Roseobacteraceae</taxon>
        <taxon>Ruegeria</taxon>
    </lineage>
</organism>
<dbReference type="RefSeq" id="WP_249707727.1">
    <property type="nucleotide sequence ID" value="NZ_JAMFMB010000005.1"/>
</dbReference>
<evidence type="ECO:0000313" key="3">
    <source>
        <dbReference type="Proteomes" id="UP001203880"/>
    </source>
</evidence>
<protein>
    <submittedName>
        <fullName evidence="2">Uncharacterized protein</fullName>
    </submittedName>
</protein>